<reference evidence="2 3" key="1">
    <citation type="submission" date="2014-07" db="EMBL/GenBank/DDBJ databases">
        <authorList>
            <person name="McCorrison J."/>
            <person name="Sanka R."/>
            <person name="Torralba M."/>
            <person name="Gillis M."/>
            <person name="Haft D.H."/>
            <person name="Methe B."/>
            <person name="Sutton G."/>
            <person name="Nelson K.E."/>
        </authorList>
    </citation>
    <scope>NUCLEOTIDE SEQUENCE [LARGE SCALE GENOMIC DNA]</scope>
    <source>
        <strain evidence="2 3">DNF00853</strain>
    </source>
</reference>
<gene>
    <name evidence="2" type="ORF">HMPREF2137_07175</name>
</gene>
<accession>A0A095ZJJ6</accession>
<dbReference type="Pfam" id="PF21012">
    <property type="entry name" value="DUF6850"/>
    <property type="match status" value="1"/>
</dbReference>
<dbReference type="InterPro" id="IPR049236">
    <property type="entry name" value="DUF6850"/>
</dbReference>
<organism evidence="2 3">
    <name type="scientific">Hoylesella buccalis DNF00853</name>
    <dbReference type="NCBI Taxonomy" id="1401074"/>
    <lineage>
        <taxon>Bacteria</taxon>
        <taxon>Pseudomonadati</taxon>
        <taxon>Bacteroidota</taxon>
        <taxon>Bacteroidia</taxon>
        <taxon>Bacteroidales</taxon>
        <taxon>Prevotellaceae</taxon>
        <taxon>Hoylesella</taxon>
    </lineage>
</organism>
<dbReference type="EMBL" id="JRNN01000066">
    <property type="protein sequence ID" value="KGF34566.1"/>
    <property type="molecule type" value="Genomic_DNA"/>
</dbReference>
<comment type="caution">
    <text evidence="2">The sequence shown here is derived from an EMBL/GenBank/DDBJ whole genome shotgun (WGS) entry which is preliminary data.</text>
</comment>
<dbReference type="AlphaFoldDB" id="A0A095ZJJ6"/>
<name>A0A095ZJJ6_9BACT</name>
<sequence length="513" mass="58018">MLFVQAVVAQTVFIHTDDPWHEDHLNELTNVRYSGNNPIRIAYNQRSTAGTARVAYDEHNGLFKAVDAAKRQRQLDVYVGGLKDLNQVKLSGHLQYQNRQETDRRWNSSFYLMPDNPFVLGDSVWSEPSSEVFRMSAELAWRCSKRWLLGAGVGLMMGSSSDQDDPRPKTLSSSFPVLLGAECQLNAAWHLGVSVGMEMARTNINYTVVNPLNNHRFFLMKGLGEYFRRSTASNPGYQRKYDGQTAQVGAQLAYTPTASRWGSFTEIAFSRGYENAVDGGEAYVFKGGDYQFSSLKGQARLIFHSGRSTTHQLLAHVHWHQGDGYWYDQKAVTDIEHGNRTDYKVLGKARVHQDHRLSTDLGYRLDMPFFVEGKIGTTQTWIKHASDLGTQKQAWMFAFTQATVGTSVQWRHYTLNTSVHGGFYLPLSERQFASASQETGNITDRYVAPQFEYLSAKRVRMGGMLDVQRTLKRMNVGLNIKVDAWLHADDAAFARALRHTSRVGICAGLYMQF</sequence>
<protein>
    <recommendedName>
        <fullName evidence="1">DUF6850 domain-containing protein</fullName>
    </recommendedName>
</protein>
<evidence type="ECO:0000313" key="3">
    <source>
        <dbReference type="Proteomes" id="UP000029556"/>
    </source>
</evidence>
<proteinExistence type="predicted"/>
<feature type="domain" description="DUF6850" evidence="1">
    <location>
        <begin position="41"/>
        <end position="511"/>
    </location>
</feature>
<dbReference type="Proteomes" id="UP000029556">
    <property type="component" value="Unassembled WGS sequence"/>
</dbReference>
<evidence type="ECO:0000313" key="2">
    <source>
        <dbReference type="EMBL" id="KGF34566.1"/>
    </source>
</evidence>
<evidence type="ECO:0000259" key="1">
    <source>
        <dbReference type="Pfam" id="PF21012"/>
    </source>
</evidence>